<dbReference type="GO" id="GO:0003677">
    <property type="term" value="F:DNA binding"/>
    <property type="evidence" value="ECO:0007669"/>
    <property type="project" value="UniProtKB-KW"/>
</dbReference>
<evidence type="ECO:0000259" key="4">
    <source>
        <dbReference type="PROSITE" id="PS50995"/>
    </source>
</evidence>
<dbReference type="PANTHER" id="PTHR42756">
    <property type="entry name" value="TRANSCRIPTIONAL REGULATOR, MARR"/>
    <property type="match status" value="1"/>
</dbReference>
<dbReference type="InterPro" id="IPR011991">
    <property type="entry name" value="ArsR-like_HTH"/>
</dbReference>
<feature type="domain" description="HTH marR-type" evidence="4">
    <location>
        <begin position="1"/>
        <end position="138"/>
    </location>
</feature>
<evidence type="ECO:0000256" key="3">
    <source>
        <dbReference type="ARBA" id="ARBA00023163"/>
    </source>
</evidence>
<dbReference type="RefSeq" id="WP_227097773.1">
    <property type="nucleotide sequence ID" value="NZ_CZAY01000018.1"/>
</dbReference>
<evidence type="ECO:0000256" key="2">
    <source>
        <dbReference type="ARBA" id="ARBA00023125"/>
    </source>
</evidence>
<dbReference type="Gene3D" id="1.10.10.10">
    <property type="entry name" value="Winged helix-like DNA-binding domain superfamily/Winged helix DNA-binding domain"/>
    <property type="match status" value="1"/>
</dbReference>
<dbReference type="PRINTS" id="PR00598">
    <property type="entry name" value="HTHMARR"/>
</dbReference>
<dbReference type="InterPro" id="IPR036390">
    <property type="entry name" value="WH_DNA-bd_sf"/>
</dbReference>
<keyword evidence="1" id="KW-0805">Transcription regulation</keyword>
<dbReference type="GeneID" id="96229615"/>
<accession>A0A174S905</accession>
<dbReference type="GO" id="GO:0003700">
    <property type="term" value="F:DNA-binding transcription factor activity"/>
    <property type="evidence" value="ECO:0007669"/>
    <property type="project" value="InterPro"/>
</dbReference>
<dbReference type="EMBL" id="CZAY01000018">
    <property type="protein sequence ID" value="CUP92996.1"/>
    <property type="molecule type" value="Genomic_DNA"/>
</dbReference>
<dbReference type="AlphaFoldDB" id="A0A174S905"/>
<dbReference type="Proteomes" id="UP000095485">
    <property type="component" value="Unassembled WGS sequence"/>
</dbReference>
<dbReference type="PROSITE" id="PS50995">
    <property type="entry name" value="HTH_MARR_2"/>
    <property type="match status" value="1"/>
</dbReference>
<name>A0A174S905_9FIRM</name>
<evidence type="ECO:0000313" key="6">
    <source>
        <dbReference type="Proteomes" id="UP000095485"/>
    </source>
</evidence>
<keyword evidence="2" id="KW-0238">DNA-binding</keyword>
<dbReference type="SMART" id="SM00347">
    <property type="entry name" value="HTH_MARR"/>
    <property type="match status" value="1"/>
</dbReference>
<sequence>MEKDMGTSTFFSVFQLMKFMQYQSMKRMEKMDLKPSQAGVLFSLKHWGEQSQKQLAERVGITPPSMTVALRKMEEKGYVTRRQDEKDQRVVKIHLAPKGEECIEGIQRVICEMEEIVYQGISREEILLMKRLLTEMKNNLLNSKDFKGVDMDTIIEKTCPSARGSF</sequence>
<dbReference type="CDD" id="cd00090">
    <property type="entry name" value="HTH_ARSR"/>
    <property type="match status" value="1"/>
</dbReference>
<protein>
    <submittedName>
        <fullName evidence="5">Salmolysin</fullName>
    </submittedName>
</protein>
<dbReference type="SUPFAM" id="SSF46785">
    <property type="entry name" value="Winged helix' DNA-binding domain"/>
    <property type="match status" value="1"/>
</dbReference>
<proteinExistence type="predicted"/>
<dbReference type="Pfam" id="PF01047">
    <property type="entry name" value="MarR"/>
    <property type="match status" value="1"/>
</dbReference>
<evidence type="ECO:0000256" key="1">
    <source>
        <dbReference type="ARBA" id="ARBA00023015"/>
    </source>
</evidence>
<evidence type="ECO:0000313" key="5">
    <source>
        <dbReference type="EMBL" id="CUP92996.1"/>
    </source>
</evidence>
<reference evidence="5 6" key="1">
    <citation type="submission" date="2015-09" db="EMBL/GenBank/DDBJ databases">
        <authorList>
            <consortium name="Pathogen Informatics"/>
        </authorList>
    </citation>
    <scope>NUCLEOTIDE SEQUENCE [LARGE SCALE GENOMIC DNA]</scope>
    <source>
        <strain evidence="5 6">2789STDY5834914</strain>
    </source>
</reference>
<organism evidence="5 6">
    <name type="scientific">Dorea longicatena</name>
    <dbReference type="NCBI Taxonomy" id="88431"/>
    <lineage>
        <taxon>Bacteria</taxon>
        <taxon>Bacillati</taxon>
        <taxon>Bacillota</taxon>
        <taxon>Clostridia</taxon>
        <taxon>Lachnospirales</taxon>
        <taxon>Lachnospiraceae</taxon>
        <taxon>Dorea</taxon>
    </lineage>
</organism>
<dbReference type="InterPro" id="IPR000835">
    <property type="entry name" value="HTH_MarR-typ"/>
</dbReference>
<gene>
    <name evidence="5" type="primary">slyA_3</name>
    <name evidence="5" type="ORF">ERS852526_02334</name>
</gene>
<keyword evidence="3" id="KW-0804">Transcription</keyword>
<dbReference type="STRING" id="88431.ERS852423_00014"/>
<dbReference type="InterPro" id="IPR036388">
    <property type="entry name" value="WH-like_DNA-bd_sf"/>
</dbReference>
<dbReference type="PANTHER" id="PTHR42756:SF1">
    <property type="entry name" value="TRANSCRIPTIONAL REPRESSOR OF EMRAB OPERON"/>
    <property type="match status" value="1"/>
</dbReference>